<evidence type="ECO:0000256" key="6">
    <source>
        <dbReference type="ARBA" id="ARBA00022917"/>
    </source>
</evidence>
<dbReference type="PRINTS" id="PR01038">
    <property type="entry name" value="TRNASYNTHARG"/>
</dbReference>
<dbReference type="InterPro" id="IPR009080">
    <property type="entry name" value="tRNAsynth_Ia_anticodon-bd"/>
</dbReference>
<dbReference type="InterPro" id="IPR005148">
    <property type="entry name" value="Arg-tRNA-synth_N"/>
</dbReference>
<keyword evidence="3 10" id="KW-0436">Ligase</keyword>
<comment type="catalytic activity">
    <reaction evidence="9">
        <text>tRNA(Arg) + L-arginine + ATP = L-arginyl-tRNA(Arg) + AMP + diphosphate</text>
        <dbReference type="Rhea" id="RHEA:20301"/>
        <dbReference type="Rhea" id="RHEA-COMP:9658"/>
        <dbReference type="Rhea" id="RHEA-COMP:9673"/>
        <dbReference type="ChEBI" id="CHEBI:30616"/>
        <dbReference type="ChEBI" id="CHEBI:32682"/>
        <dbReference type="ChEBI" id="CHEBI:33019"/>
        <dbReference type="ChEBI" id="CHEBI:78442"/>
        <dbReference type="ChEBI" id="CHEBI:78513"/>
        <dbReference type="ChEBI" id="CHEBI:456215"/>
        <dbReference type="EC" id="6.1.1.19"/>
    </reaction>
</comment>
<organism evidence="13 14">
    <name type="scientific">Candidatus Polarisedimenticola svalbardensis</name>
    <dbReference type="NCBI Taxonomy" id="2886004"/>
    <lineage>
        <taxon>Bacteria</taxon>
        <taxon>Pseudomonadati</taxon>
        <taxon>Acidobacteriota</taxon>
        <taxon>Candidatus Polarisedimenticolia</taxon>
        <taxon>Candidatus Polarisedimenticolales</taxon>
        <taxon>Candidatus Polarisedimenticolaceae</taxon>
        <taxon>Candidatus Polarisedimenticola</taxon>
    </lineage>
</organism>
<dbReference type="EC" id="6.1.1.19" evidence="2"/>
<dbReference type="EMBL" id="JACXWD010000042">
    <property type="protein sequence ID" value="MBD3868755.1"/>
    <property type="molecule type" value="Genomic_DNA"/>
</dbReference>
<dbReference type="GO" id="GO:0004814">
    <property type="term" value="F:arginine-tRNA ligase activity"/>
    <property type="evidence" value="ECO:0007669"/>
    <property type="project" value="UniProtKB-EC"/>
</dbReference>
<sequence length="663" mass="74401">MSTSSPEQALQAAIREACRTALDIDPENVPLTYPPSAAMGDLASPVCFELARVARRAPRAIAEAIAGAFVPGEHFRKLEVAGGGYLNAFLKRNLFLGRWLVDERAAAGAIPGKIIVEHTNINPNKAAHIGHLRNAVLGDTLVLYLRQLGHEVEVQNYIDDTGVQVADLVVGFRHIRGMEPAEVRERFSEERLEKDGARFDYLSWDLYAEVTRWYEEDKARLDERAATLHAMEEGNNPLAELAAFIAHRMTRHHLGTMHRLGIRYDVLPKESDILALNFWEDAFGLLKDKKAIHKIEGGKNDGCWVMDLHGAEEGSGEDQKVIVRSNGTVTYVGKDIAYQMWKFGLLHREFHYRHLDWSPSEPLYPVWSSCADGGEQGHPAFGKGHTVYNVIDTRQSYLQRVVAQGLLSLGHPEEASRSIHFAYEMVALTPAAVKALLPERELSEEELGKSFLEMSGRKGLGVKADDLIDTLVKRATVEVSNRNPDMDRAQIEDTARRIAVGALRYYMLRFSRNRVVAFDLDAALAFEGETGPYLQYSIVRARNILRKVAERFGEDQVEAGRLAGIADLNVLEEEALSDHWNLALMLSRVPAVLRQAVDSLELALAAKHAYLLAQTFNSFYHRYPVVQEEDERVRTVRTAIIRLYHDGMIHLLGLMGIEVPERM</sequence>
<dbReference type="InterPro" id="IPR014729">
    <property type="entry name" value="Rossmann-like_a/b/a_fold"/>
</dbReference>
<evidence type="ECO:0000256" key="4">
    <source>
        <dbReference type="ARBA" id="ARBA00022741"/>
    </source>
</evidence>
<evidence type="ECO:0000313" key="13">
    <source>
        <dbReference type="EMBL" id="MBD3868755.1"/>
    </source>
</evidence>
<dbReference type="SMART" id="SM01016">
    <property type="entry name" value="Arg_tRNA_synt_N"/>
    <property type="match status" value="1"/>
</dbReference>
<evidence type="ECO:0000256" key="7">
    <source>
        <dbReference type="ARBA" id="ARBA00023146"/>
    </source>
</evidence>
<evidence type="ECO:0000256" key="3">
    <source>
        <dbReference type="ARBA" id="ARBA00022598"/>
    </source>
</evidence>
<dbReference type="Gene3D" id="3.30.1360.70">
    <property type="entry name" value="Arginyl tRNA synthetase N-terminal domain"/>
    <property type="match status" value="1"/>
</dbReference>
<dbReference type="Proteomes" id="UP000648239">
    <property type="component" value="Unassembled WGS sequence"/>
</dbReference>
<feature type="domain" description="DALR anticodon binding" evidence="11">
    <location>
        <begin position="534"/>
        <end position="663"/>
    </location>
</feature>
<evidence type="ECO:0000256" key="2">
    <source>
        <dbReference type="ARBA" id="ARBA00012837"/>
    </source>
</evidence>
<name>A0A8J6Y0A9_9BACT</name>
<dbReference type="Gene3D" id="3.40.50.620">
    <property type="entry name" value="HUPs"/>
    <property type="match status" value="1"/>
</dbReference>
<dbReference type="Pfam" id="PF03485">
    <property type="entry name" value="Arg_tRNA_synt_N"/>
    <property type="match status" value="1"/>
</dbReference>
<dbReference type="Gene3D" id="1.10.730.10">
    <property type="entry name" value="Isoleucyl-tRNA Synthetase, Domain 1"/>
    <property type="match status" value="1"/>
</dbReference>
<reference evidence="13 14" key="1">
    <citation type="submission" date="2020-08" db="EMBL/GenBank/DDBJ databases">
        <title>Acidobacteriota in marine sediments use diverse sulfur dissimilation pathways.</title>
        <authorList>
            <person name="Wasmund K."/>
        </authorList>
    </citation>
    <scope>NUCLEOTIDE SEQUENCE [LARGE SCALE GENOMIC DNA]</scope>
    <source>
        <strain evidence="13">MAG AM4</strain>
    </source>
</reference>
<keyword evidence="7 10" id="KW-0030">Aminoacyl-tRNA synthetase</keyword>
<dbReference type="PANTHER" id="PTHR11956:SF5">
    <property type="entry name" value="ARGININE--TRNA LIGASE, CYTOPLASMIC"/>
    <property type="match status" value="1"/>
</dbReference>
<evidence type="ECO:0000256" key="5">
    <source>
        <dbReference type="ARBA" id="ARBA00022840"/>
    </source>
</evidence>
<evidence type="ECO:0000256" key="10">
    <source>
        <dbReference type="RuleBase" id="RU363038"/>
    </source>
</evidence>
<comment type="similarity">
    <text evidence="1 10">Belongs to the class-I aminoacyl-tRNA synthetase family.</text>
</comment>
<dbReference type="SMART" id="SM00836">
    <property type="entry name" value="DALR_1"/>
    <property type="match status" value="1"/>
</dbReference>
<dbReference type="InterPro" id="IPR035684">
    <property type="entry name" value="ArgRS_core"/>
</dbReference>
<evidence type="ECO:0000256" key="8">
    <source>
        <dbReference type="ARBA" id="ARBA00033033"/>
    </source>
</evidence>
<protein>
    <recommendedName>
        <fullName evidence="2">arginine--tRNA ligase</fullName>
        <ecNumber evidence="2">6.1.1.19</ecNumber>
    </recommendedName>
    <alternativeName>
        <fullName evidence="8">Arginyl-tRNA synthetase</fullName>
    </alternativeName>
</protein>
<dbReference type="PANTHER" id="PTHR11956">
    <property type="entry name" value="ARGINYL-TRNA SYNTHETASE"/>
    <property type="match status" value="1"/>
</dbReference>
<dbReference type="Pfam" id="PF00750">
    <property type="entry name" value="tRNA-synt_1d"/>
    <property type="match status" value="1"/>
</dbReference>
<evidence type="ECO:0000259" key="12">
    <source>
        <dbReference type="SMART" id="SM01016"/>
    </source>
</evidence>
<dbReference type="SUPFAM" id="SSF55190">
    <property type="entry name" value="Arginyl-tRNA synthetase (ArgRS), N-terminal 'additional' domain"/>
    <property type="match status" value="1"/>
</dbReference>
<proteinExistence type="inferred from homology"/>
<gene>
    <name evidence="13" type="ORF">IFK94_11575</name>
</gene>
<dbReference type="Pfam" id="PF05746">
    <property type="entry name" value="DALR_1"/>
    <property type="match status" value="1"/>
</dbReference>
<dbReference type="InterPro" id="IPR001278">
    <property type="entry name" value="Arg-tRNA-ligase"/>
</dbReference>
<dbReference type="NCBIfam" id="NF002447">
    <property type="entry name" value="PRK01611.3-4"/>
    <property type="match status" value="1"/>
</dbReference>
<dbReference type="SUPFAM" id="SSF47323">
    <property type="entry name" value="Anticodon-binding domain of a subclass of class I aminoacyl-tRNA synthetases"/>
    <property type="match status" value="1"/>
</dbReference>
<evidence type="ECO:0000256" key="1">
    <source>
        <dbReference type="ARBA" id="ARBA00005594"/>
    </source>
</evidence>
<comment type="caution">
    <text evidence="13">The sequence shown here is derived from an EMBL/GenBank/DDBJ whole genome shotgun (WGS) entry which is preliminary data.</text>
</comment>
<evidence type="ECO:0000256" key="9">
    <source>
        <dbReference type="ARBA" id="ARBA00049339"/>
    </source>
</evidence>
<dbReference type="GO" id="GO:0005737">
    <property type="term" value="C:cytoplasm"/>
    <property type="evidence" value="ECO:0007669"/>
    <property type="project" value="InterPro"/>
</dbReference>
<evidence type="ECO:0000259" key="11">
    <source>
        <dbReference type="SMART" id="SM00836"/>
    </source>
</evidence>
<dbReference type="GO" id="GO:0006420">
    <property type="term" value="P:arginyl-tRNA aminoacylation"/>
    <property type="evidence" value="ECO:0007669"/>
    <property type="project" value="InterPro"/>
</dbReference>
<dbReference type="InterPro" id="IPR036695">
    <property type="entry name" value="Arg-tRNA-synth_N_sf"/>
</dbReference>
<keyword evidence="6 10" id="KW-0648">Protein biosynthesis</keyword>
<keyword evidence="5 10" id="KW-0067">ATP-binding</keyword>
<keyword evidence="4 10" id="KW-0547">Nucleotide-binding</keyword>
<dbReference type="AlphaFoldDB" id="A0A8J6Y0A9"/>
<feature type="domain" description="Arginyl tRNA synthetase N-terminal" evidence="12">
    <location>
        <begin position="8"/>
        <end position="90"/>
    </location>
</feature>
<accession>A0A8J6Y0A9</accession>
<evidence type="ECO:0000313" key="14">
    <source>
        <dbReference type="Proteomes" id="UP000648239"/>
    </source>
</evidence>
<dbReference type="GO" id="GO:0005524">
    <property type="term" value="F:ATP binding"/>
    <property type="evidence" value="ECO:0007669"/>
    <property type="project" value="UniProtKB-KW"/>
</dbReference>
<dbReference type="SUPFAM" id="SSF52374">
    <property type="entry name" value="Nucleotidylyl transferase"/>
    <property type="match status" value="1"/>
</dbReference>
<dbReference type="InterPro" id="IPR008909">
    <property type="entry name" value="DALR_anticod-bd"/>
</dbReference>